<dbReference type="InterPro" id="IPR051783">
    <property type="entry name" value="NAD(P)-dependent_oxidoreduct"/>
</dbReference>
<dbReference type="Proteomes" id="UP000216752">
    <property type="component" value="Chromosome"/>
</dbReference>
<reference evidence="2" key="1">
    <citation type="submission" date="2024-05" db="EMBL/GenBank/DDBJ databases">
        <title>Isolation and characterization of Sporomusa carbonis sp. nov., a carboxydotrophic hydrogenogen in the genus of Sporomusa isolated from a charcoal burning pile.</title>
        <authorList>
            <person name="Boeer T."/>
            <person name="Rosenbaum F."/>
            <person name="Eysell L."/>
            <person name="Mueller V."/>
            <person name="Daniel R."/>
            <person name="Poehlein A."/>
        </authorList>
    </citation>
    <scope>NUCLEOTIDE SEQUENCE [LARGE SCALE GENOMIC DNA]</scope>
    <source>
        <strain evidence="2">DSM 10669</strain>
    </source>
</reference>
<gene>
    <name evidence="2" type="primary">hldD</name>
    <name evidence="2" type="ORF">SPSIL_042770</name>
</gene>
<dbReference type="Gene3D" id="3.40.50.720">
    <property type="entry name" value="NAD(P)-binding Rossmann-like Domain"/>
    <property type="match status" value="1"/>
</dbReference>
<dbReference type="SUPFAM" id="SSF51735">
    <property type="entry name" value="NAD(P)-binding Rossmann-fold domains"/>
    <property type="match status" value="1"/>
</dbReference>
<dbReference type="EC" id="5.1.3.20" evidence="2"/>
<feature type="domain" description="NAD-dependent epimerase/dehydratase" evidence="1">
    <location>
        <begin position="7"/>
        <end position="213"/>
    </location>
</feature>
<proteinExistence type="predicted"/>
<keyword evidence="3" id="KW-1185">Reference proteome</keyword>
<dbReference type="EMBL" id="CP155573">
    <property type="protein sequence ID" value="XFO68057.1"/>
    <property type="molecule type" value="Genomic_DNA"/>
</dbReference>
<evidence type="ECO:0000259" key="1">
    <source>
        <dbReference type="Pfam" id="PF01370"/>
    </source>
</evidence>
<dbReference type="RefSeq" id="WP_094603864.1">
    <property type="nucleotide sequence ID" value="NZ_CP155573.1"/>
</dbReference>
<dbReference type="PANTHER" id="PTHR48079:SF6">
    <property type="entry name" value="NAD(P)-BINDING DOMAIN-CONTAINING PROTEIN-RELATED"/>
    <property type="match status" value="1"/>
</dbReference>
<keyword evidence="2" id="KW-0413">Isomerase</keyword>
<dbReference type="PANTHER" id="PTHR48079">
    <property type="entry name" value="PROTEIN YEEZ"/>
    <property type="match status" value="1"/>
</dbReference>
<name>A0ABZ3IQR9_9FIRM</name>
<protein>
    <submittedName>
        <fullName evidence="2">ADP-L-glycero-D-manno-heptose-6-epimerase</fullName>
        <ecNumber evidence="2">5.1.3.20</ecNumber>
    </submittedName>
</protein>
<evidence type="ECO:0000313" key="3">
    <source>
        <dbReference type="Proteomes" id="UP000216752"/>
    </source>
</evidence>
<dbReference type="InterPro" id="IPR001509">
    <property type="entry name" value="Epimerase_deHydtase"/>
</dbReference>
<sequence length="313" mass="35131">MKLSVACVTGATGMIGKRIVSWLLDEGYEVRILSRKQLKIPAGIKVFRGDIVDSVVLDQFLHGAQMLFHCAAELQNQSLMWKVNVEGTKLLIESAYKSNLKYFCHVSSAGVIGATQQKWVDEMTPCNPGDSYEKSKWAAEQLVMMGIPGCKVVVLRPTNVIDEDKPGALALPQQDSWKEWIQVFIKGGECAHIIHAEDVAAAAIYFISKPVEHPECFFVANDDHKLNTFAGLWDLYRAILKGNRTEISTKRWHLPVAVPYLLRKLLRGKSNMGDVRYSSKKIESEGFKFQVGVDGAVQRIVSYRRVDDESTKR</sequence>
<dbReference type="InterPro" id="IPR036291">
    <property type="entry name" value="NAD(P)-bd_dom_sf"/>
</dbReference>
<organism evidence="2 3">
    <name type="scientific">Sporomusa silvacetica DSM 10669</name>
    <dbReference type="NCBI Taxonomy" id="1123289"/>
    <lineage>
        <taxon>Bacteria</taxon>
        <taxon>Bacillati</taxon>
        <taxon>Bacillota</taxon>
        <taxon>Negativicutes</taxon>
        <taxon>Selenomonadales</taxon>
        <taxon>Sporomusaceae</taxon>
        <taxon>Sporomusa</taxon>
    </lineage>
</organism>
<evidence type="ECO:0000313" key="2">
    <source>
        <dbReference type="EMBL" id="XFO68057.1"/>
    </source>
</evidence>
<dbReference type="Pfam" id="PF01370">
    <property type="entry name" value="Epimerase"/>
    <property type="match status" value="1"/>
</dbReference>
<accession>A0ABZ3IQR9</accession>
<dbReference type="GO" id="GO:0008712">
    <property type="term" value="F:ADP-glyceromanno-heptose 6-epimerase activity"/>
    <property type="evidence" value="ECO:0007669"/>
    <property type="project" value="UniProtKB-EC"/>
</dbReference>